<evidence type="ECO:0000313" key="7">
    <source>
        <dbReference type="EMBL" id="TVP39901.1"/>
    </source>
</evidence>
<dbReference type="FunFam" id="3.90.930.12:FF:000008">
    <property type="entry name" value="50S ribosomal protein L6"/>
    <property type="match status" value="1"/>
</dbReference>
<evidence type="ECO:0000256" key="5">
    <source>
        <dbReference type="HAMAP-Rule" id="MF_01365"/>
    </source>
</evidence>
<dbReference type="PANTHER" id="PTHR11655">
    <property type="entry name" value="60S/50S RIBOSOMAL PROTEIN L6/L9"/>
    <property type="match status" value="1"/>
</dbReference>
<dbReference type="GO" id="GO:0022625">
    <property type="term" value="C:cytosolic large ribosomal subunit"/>
    <property type="evidence" value="ECO:0007669"/>
    <property type="project" value="UniProtKB-UniRule"/>
</dbReference>
<dbReference type="InterPro" id="IPR000702">
    <property type="entry name" value="Ribosomal_uL6-like"/>
</dbReference>
<protein>
    <recommendedName>
        <fullName evidence="5">Large ribosomal subunit protein uL6</fullName>
    </recommendedName>
</protein>
<dbReference type="EMBL" id="VOAH01000011">
    <property type="protein sequence ID" value="TVP39901.1"/>
    <property type="molecule type" value="Genomic_DNA"/>
</dbReference>
<dbReference type="InterPro" id="IPR019907">
    <property type="entry name" value="Ribosomal_uL6_arc"/>
</dbReference>
<dbReference type="NCBIfam" id="NF004037">
    <property type="entry name" value="PRK05518.1"/>
    <property type="match status" value="1"/>
</dbReference>
<evidence type="ECO:0000256" key="4">
    <source>
        <dbReference type="ARBA" id="ARBA00023274"/>
    </source>
</evidence>
<proteinExistence type="inferred from homology"/>
<evidence type="ECO:0000313" key="8">
    <source>
        <dbReference type="Proteomes" id="UP000315289"/>
    </source>
</evidence>
<dbReference type="Proteomes" id="UP000315289">
    <property type="component" value="Unassembled WGS sequence"/>
</dbReference>
<accession>A0A557STG7</accession>
<comment type="subunit">
    <text evidence="5">Part of the 50S ribosomal subunit.</text>
</comment>
<dbReference type="Pfam" id="PF00347">
    <property type="entry name" value="Ribosomal_L6"/>
    <property type="match status" value="1"/>
</dbReference>
<evidence type="ECO:0000256" key="1">
    <source>
        <dbReference type="ARBA" id="ARBA00022730"/>
    </source>
</evidence>
<keyword evidence="2 5" id="KW-0694">RNA-binding</keyword>
<dbReference type="RefSeq" id="WP_144732806.1">
    <property type="nucleotide sequence ID" value="NZ_ML675587.1"/>
</dbReference>
<dbReference type="PANTHER" id="PTHR11655:SF16">
    <property type="entry name" value="60S RIBOSOMAL PROTEIN L9"/>
    <property type="match status" value="1"/>
</dbReference>
<keyword evidence="3 5" id="KW-0689">Ribosomal protein</keyword>
<dbReference type="GO" id="GO:0019843">
    <property type="term" value="F:rRNA binding"/>
    <property type="evidence" value="ECO:0007669"/>
    <property type="project" value="UniProtKB-UniRule"/>
</dbReference>
<reference evidence="7 8" key="1">
    <citation type="journal article" date="2019" name="Front. Microbiol.">
        <title>Ammonia Oxidation by the Arctic Terrestrial Thaumarchaeote Candidatus Nitrosocosmicus arcticus Is Stimulated by Increasing Temperatures.</title>
        <authorList>
            <person name="Alves R.J.E."/>
            <person name="Kerou M."/>
            <person name="Zappe A."/>
            <person name="Bittner R."/>
            <person name="Abby S.S."/>
            <person name="Schmidt H.A."/>
            <person name="Pfeifer K."/>
            <person name="Schleper C."/>
        </authorList>
    </citation>
    <scope>NUCLEOTIDE SEQUENCE [LARGE SCALE GENOMIC DNA]</scope>
    <source>
        <strain evidence="7 8">Kfb</strain>
    </source>
</reference>
<feature type="domain" description="Large ribosomal subunit protein uL6 alpha-beta" evidence="6">
    <location>
        <begin position="98"/>
        <end position="173"/>
    </location>
</feature>
<comment type="function">
    <text evidence="5">This protein binds to the 23S rRNA, and is important in its secondary structure. It is located near the subunit interface in the base of the L7/L12 stalk, and near the tRNA binding site of the peptidyltransferase center.</text>
</comment>
<evidence type="ECO:0000256" key="3">
    <source>
        <dbReference type="ARBA" id="ARBA00022980"/>
    </source>
</evidence>
<dbReference type="PROSITE" id="PS00700">
    <property type="entry name" value="RIBOSOMAL_L6_2"/>
    <property type="match status" value="1"/>
</dbReference>
<dbReference type="InterPro" id="IPR002359">
    <property type="entry name" value="Ribosomal_uL6_CS2"/>
</dbReference>
<dbReference type="SUPFAM" id="SSF56053">
    <property type="entry name" value="Ribosomal protein L6"/>
    <property type="match status" value="2"/>
</dbReference>
<dbReference type="GO" id="GO:0003735">
    <property type="term" value="F:structural constituent of ribosome"/>
    <property type="evidence" value="ECO:0007669"/>
    <property type="project" value="UniProtKB-UniRule"/>
</dbReference>
<dbReference type="GO" id="GO:0002181">
    <property type="term" value="P:cytoplasmic translation"/>
    <property type="evidence" value="ECO:0007669"/>
    <property type="project" value="TreeGrafter"/>
</dbReference>
<keyword evidence="1 5" id="KW-0699">rRNA-binding</keyword>
<keyword evidence="8" id="KW-1185">Reference proteome</keyword>
<comment type="caution">
    <text evidence="7">The sequence shown here is derived from an EMBL/GenBank/DDBJ whole genome shotgun (WGS) entry which is preliminary data.</text>
</comment>
<evidence type="ECO:0000259" key="6">
    <source>
        <dbReference type="Pfam" id="PF00347"/>
    </source>
</evidence>
<comment type="similarity">
    <text evidence="5">Belongs to the universal ribosomal protein uL6 family.</text>
</comment>
<dbReference type="InterPro" id="IPR036789">
    <property type="entry name" value="Ribosomal_uL6-like_a/b-dom_sf"/>
</dbReference>
<dbReference type="HAMAP" id="MF_01365_A">
    <property type="entry name" value="Ribosomal_uL6_A"/>
    <property type="match status" value="1"/>
</dbReference>
<keyword evidence="4 5" id="KW-0687">Ribonucleoprotein</keyword>
<dbReference type="PIRSF" id="PIRSF002162">
    <property type="entry name" value="Ribosomal_L6"/>
    <property type="match status" value="1"/>
</dbReference>
<organism evidence="7 8">
    <name type="scientific">Candidatus Nitrosocosmicus arcticus</name>
    <dbReference type="NCBI Taxonomy" id="2035267"/>
    <lineage>
        <taxon>Archaea</taxon>
        <taxon>Nitrososphaerota</taxon>
        <taxon>Nitrososphaeria</taxon>
        <taxon>Nitrososphaerales</taxon>
        <taxon>Nitrososphaeraceae</taxon>
        <taxon>Candidatus Nitrosocosmicus</taxon>
    </lineage>
</organism>
<gene>
    <name evidence="5 7" type="primary">rpl6</name>
    <name evidence="7" type="ORF">NARC_110113</name>
</gene>
<evidence type="ECO:0000256" key="2">
    <source>
        <dbReference type="ARBA" id="ARBA00022884"/>
    </source>
</evidence>
<name>A0A557STG7_9ARCH</name>
<dbReference type="Gene3D" id="3.90.930.12">
    <property type="entry name" value="Ribosomal protein L6, alpha-beta domain"/>
    <property type="match status" value="2"/>
</dbReference>
<dbReference type="OrthoDB" id="7144at2157"/>
<dbReference type="InterPro" id="IPR020040">
    <property type="entry name" value="Ribosomal_uL6_a/b-dom"/>
</dbReference>
<dbReference type="AlphaFoldDB" id="A0A557STG7"/>
<dbReference type="NCBIfam" id="TIGR03653">
    <property type="entry name" value="uL6_arch"/>
    <property type="match status" value="1"/>
</dbReference>
<sequence length="180" mass="20075">MSTKPEFYANEIVIPDGISVNKDQNLITTNGSNGKVQKDFTKIHALIEVGKERITIRSYGNRKSDFALVNTVHSHIRNMIKGSTTGFTYKLKIVFAHFPISVKIKGQDVYIENFFGERSSRVSKILGNDTKVTVQGDDILITGPNIENVSQTAANIESSTRIKNKDSRVFLDGVYIYSKA</sequence>